<keyword evidence="4 5" id="KW-0472">Membrane</keyword>
<evidence type="ECO:0000256" key="5">
    <source>
        <dbReference type="SAM" id="Phobius"/>
    </source>
</evidence>
<feature type="transmembrane region" description="Helical" evidence="5">
    <location>
        <begin position="25"/>
        <end position="46"/>
    </location>
</feature>
<feature type="transmembrane region" description="Helical" evidence="5">
    <location>
        <begin position="388"/>
        <end position="408"/>
    </location>
</feature>
<dbReference type="PANTHER" id="PTHR11706">
    <property type="entry name" value="SOLUTE CARRIER PROTEIN FAMILY 11 MEMBER"/>
    <property type="match status" value="1"/>
</dbReference>
<accession>M7XW46</accession>
<feature type="transmembrane region" description="Helical" evidence="5">
    <location>
        <begin position="428"/>
        <end position="445"/>
    </location>
</feature>
<feature type="transmembrane region" description="Helical" evidence="5">
    <location>
        <begin position="361"/>
        <end position="382"/>
    </location>
</feature>
<feature type="transmembrane region" description="Helical" evidence="5">
    <location>
        <begin position="52"/>
        <end position="72"/>
    </location>
</feature>
<evidence type="ECO:0000313" key="6">
    <source>
        <dbReference type="EMBL" id="EMS32712.1"/>
    </source>
</evidence>
<dbReference type="GO" id="GO:0005384">
    <property type="term" value="F:manganese ion transmembrane transporter activity"/>
    <property type="evidence" value="ECO:0007669"/>
    <property type="project" value="TreeGrafter"/>
</dbReference>
<dbReference type="NCBIfam" id="NF037982">
    <property type="entry name" value="Nramp_1"/>
    <property type="match status" value="1"/>
</dbReference>
<feature type="transmembrane region" description="Helical" evidence="5">
    <location>
        <begin position="319"/>
        <end position="340"/>
    </location>
</feature>
<feature type="transmembrane region" description="Helical" evidence="5">
    <location>
        <begin position="168"/>
        <end position="190"/>
    </location>
</feature>
<dbReference type="EMBL" id="AMZY02000011">
    <property type="protein sequence ID" value="EMS32712.1"/>
    <property type="molecule type" value="Genomic_DNA"/>
</dbReference>
<evidence type="ECO:0000256" key="4">
    <source>
        <dbReference type="ARBA" id="ARBA00023136"/>
    </source>
</evidence>
<dbReference type="GO" id="GO:0034755">
    <property type="term" value="P:iron ion transmembrane transport"/>
    <property type="evidence" value="ECO:0007669"/>
    <property type="project" value="TreeGrafter"/>
</dbReference>
<dbReference type="AlphaFoldDB" id="M7XW46"/>
<dbReference type="InterPro" id="IPR001046">
    <property type="entry name" value="NRAMP_fam"/>
</dbReference>
<sequence>MFSPIFRIMKLIGIQNPPTSLKHRLGFLGPGLILSASIVGSGELIATTVLGAKAGFVTFWVILLSCLVKVAVQLEFGKNAILSGRPLMEEFNHFEGPRLGKANWAVWSVFALTLFKILQLGGMLGGASIILSLVFPPIPVAVWVVLSGLSLSLFVYKNKYFLIEKTATVLVFGFTIFTLVSLVALFFTPFAFSWEEVHSGLEFKLPREAIWVAIGAFGITGVASDEIIAYTYWCQEKGYSKYVGPNDGSEAWRNRADGWLRVMYLDSFLAMLVYTIVTAAFYLLGAAVLHGEESIPDGNDLILALAGIYTETLGTGAKLGYLAGGFFALYSSVFATLAYWSRLLPDVFAQFGWIKASKDRGKWVAILAWALPAIWALTFLFVKLPGVMIISGGVVGSVLLWVVVWAAIKFRAKNRSLKLLTGPWTEAFFWVSVAAILAVSVYGLSKLW</sequence>
<feature type="transmembrane region" description="Helical" evidence="5">
    <location>
        <begin position="262"/>
        <end position="284"/>
    </location>
</feature>
<evidence type="ECO:0000256" key="1">
    <source>
        <dbReference type="ARBA" id="ARBA00004141"/>
    </source>
</evidence>
<feature type="transmembrane region" description="Helical" evidence="5">
    <location>
        <begin position="210"/>
        <end position="233"/>
    </location>
</feature>
<dbReference type="STRING" id="1239962.C943_00717"/>
<dbReference type="PANTHER" id="PTHR11706:SF3">
    <property type="entry name" value="METAL ION TRANSPORT PROTEIN"/>
    <property type="match status" value="1"/>
</dbReference>
<gene>
    <name evidence="6" type="ORF">C943_00717</name>
</gene>
<feature type="transmembrane region" description="Helical" evidence="5">
    <location>
        <begin position="104"/>
        <end position="131"/>
    </location>
</feature>
<keyword evidence="3 5" id="KW-1133">Transmembrane helix</keyword>
<evidence type="ECO:0000313" key="7">
    <source>
        <dbReference type="Proteomes" id="UP000010953"/>
    </source>
</evidence>
<reference evidence="6" key="1">
    <citation type="submission" date="2013-01" db="EMBL/GenBank/DDBJ databases">
        <title>Genome assembly of Mariniradius saccharolyticus AK6.</title>
        <authorList>
            <person name="Vaidya B."/>
            <person name="Khatri I."/>
            <person name="Tanuku N.R.S."/>
            <person name="Subramanian S."/>
            <person name="Pinnaka A."/>
        </authorList>
    </citation>
    <scope>NUCLEOTIDE SEQUENCE [LARGE SCALE GENOMIC DNA]</scope>
    <source>
        <strain evidence="6">AK6</strain>
    </source>
</reference>
<comment type="subcellular location">
    <subcellularLocation>
        <location evidence="1">Membrane</location>
        <topology evidence="1">Multi-pass membrane protein</topology>
    </subcellularLocation>
</comment>
<feature type="transmembrane region" description="Helical" evidence="5">
    <location>
        <begin position="137"/>
        <end position="156"/>
    </location>
</feature>
<dbReference type="InParanoid" id="M7XW46"/>
<proteinExistence type="predicted"/>
<keyword evidence="7" id="KW-1185">Reference proteome</keyword>
<dbReference type="GO" id="GO:0015086">
    <property type="term" value="F:cadmium ion transmembrane transporter activity"/>
    <property type="evidence" value="ECO:0007669"/>
    <property type="project" value="TreeGrafter"/>
</dbReference>
<dbReference type="Proteomes" id="UP000010953">
    <property type="component" value="Unassembled WGS sequence"/>
</dbReference>
<evidence type="ECO:0000256" key="2">
    <source>
        <dbReference type="ARBA" id="ARBA00022692"/>
    </source>
</evidence>
<comment type="caution">
    <text evidence="6">The sequence shown here is derived from an EMBL/GenBank/DDBJ whole genome shotgun (WGS) entry which is preliminary data.</text>
</comment>
<name>M7XW46_9BACT</name>
<evidence type="ECO:0000256" key="3">
    <source>
        <dbReference type="ARBA" id="ARBA00022989"/>
    </source>
</evidence>
<keyword evidence="2 5" id="KW-0812">Transmembrane</keyword>
<organism evidence="6 7">
    <name type="scientific">Mariniradius saccharolyticus AK6</name>
    <dbReference type="NCBI Taxonomy" id="1239962"/>
    <lineage>
        <taxon>Bacteria</taxon>
        <taxon>Pseudomonadati</taxon>
        <taxon>Bacteroidota</taxon>
        <taxon>Cytophagia</taxon>
        <taxon>Cytophagales</taxon>
        <taxon>Cyclobacteriaceae</taxon>
        <taxon>Mariniradius</taxon>
    </lineage>
</organism>
<dbReference type="eggNOG" id="COG1914">
    <property type="taxonomic scope" value="Bacteria"/>
</dbReference>
<dbReference type="GO" id="GO:0005886">
    <property type="term" value="C:plasma membrane"/>
    <property type="evidence" value="ECO:0007669"/>
    <property type="project" value="TreeGrafter"/>
</dbReference>
<protein>
    <submittedName>
        <fullName evidence="6">Transmembrane Mn(2+) transporter</fullName>
    </submittedName>
</protein>